<evidence type="ECO:0000313" key="1">
    <source>
        <dbReference type="EMBL" id="KAG1531408.1"/>
    </source>
</evidence>
<dbReference type="Proteomes" id="UP000740926">
    <property type="component" value="Unassembled WGS sequence"/>
</dbReference>
<dbReference type="EMBL" id="JAANIU010010931">
    <property type="protein sequence ID" value="KAG1531408.1"/>
    <property type="molecule type" value="Genomic_DNA"/>
</dbReference>
<proteinExistence type="predicted"/>
<name>A0A9P6XS88_9FUNG</name>
<accession>A0A9P6XS88</accession>
<dbReference type="AlphaFoldDB" id="A0A9P6XS88"/>
<protein>
    <submittedName>
        <fullName evidence="1">Uncharacterized protein</fullName>
    </submittedName>
</protein>
<gene>
    <name evidence="1" type="ORF">G6F50_016711</name>
</gene>
<organism evidence="1 2">
    <name type="scientific">Rhizopus delemar</name>
    <dbReference type="NCBI Taxonomy" id="936053"/>
    <lineage>
        <taxon>Eukaryota</taxon>
        <taxon>Fungi</taxon>
        <taxon>Fungi incertae sedis</taxon>
        <taxon>Mucoromycota</taxon>
        <taxon>Mucoromycotina</taxon>
        <taxon>Mucoromycetes</taxon>
        <taxon>Mucorales</taxon>
        <taxon>Mucorineae</taxon>
        <taxon>Rhizopodaceae</taxon>
        <taxon>Rhizopus</taxon>
    </lineage>
</organism>
<comment type="caution">
    <text evidence="1">The sequence shown here is derived from an EMBL/GenBank/DDBJ whole genome shotgun (WGS) entry which is preliminary data.</text>
</comment>
<reference evidence="1 2" key="1">
    <citation type="journal article" date="2020" name="Microb. Genom.">
        <title>Genetic diversity of clinical and environmental Mucorales isolates obtained from an investigation of mucormycosis cases among solid organ transplant recipients.</title>
        <authorList>
            <person name="Nguyen M.H."/>
            <person name="Kaul D."/>
            <person name="Muto C."/>
            <person name="Cheng S.J."/>
            <person name="Richter R.A."/>
            <person name="Bruno V.M."/>
            <person name="Liu G."/>
            <person name="Beyhan S."/>
            <person name="Sundermann A.J."/>
            <person name="Mounaud S."/>
            <person name="Pasculle A.W."/>
            <person name="Nierman W.C."/>
            <person name="Driscoll E."/>
            <person name="Cumbie R."/>
            <person name="Clancy C.J."/>
            <person name="Dupont C.L."/>
        </authorList>
    </citation>
    <scope>NUCLEOTIDE SEQUENCE [LARGE SCALE GENOMIC DNA]</scope>
    <source>
        <strain evidence="1 2">GL24</strain>
    </source>
</reference>
<sequence length="109" mass="11694">MIEKAMRVESPARTVPLACARSTALATSRIMRDATSSCQILASSGNIRLSDSTIRNAADKRASPPDETARWRSVGISSSIDPSKVACAVSRPSRFVEINWRAAARNSSS</sequence>
<evidence type="ECO:0000313" key="2">
    <source>
        <dbReference type="Proteomes" id="UP000740926"/>
    </source>
</evidence>
<keyword evidence="2" id="KW-1185">Reference proteome</keyword>